<evidence type="ECO:0000313" key="1">
    <source>
        <dbReference type="EMBL" id="CUX38400.1"/>
    </source>
</evidence>
<gene>
    <name evidence="1" type="ORF">AGR4C_Cc80212</name>
</gene>
<organism evidence="1 2">
    <name type="scientific">Agrobacterium tumefaciens str. Kerr 14</name>
    <dbReference type="NCBI Taxonomy" id="1183424"/>
    <lineage>
        <taxon>Bacteria</taxon>
        <taxon>Pseudomonadati</taxon>
        <taxon>Pseudomonadota</taxon>
        <taxon>Alphaproteobacteria</taxon>
        <taxon>Hyphomicrobiales</taxon>
        <taxon>Rhizobiaceae</taxon>
        <taxon>Rhizobium/Agrobacterium group</taxon>
        <taxon>Agrobacterium</taxon>
        <taxon>Agrobacterium tumefaciens complex</taxon>
    </lineage>
</organism>
<name>A0A1S7QLB7_AGRTU</name>
<reference evidence="1 2" key="1">
    <citation type="submission" date="2016-01" db="EMBL/GenBank/DDBJ databases">
        <authorList>
            <person name="Oliw E.H."/>
        </authorList>
    </citation>
    <scope>NUCLEOTIDE SEQUENCE [LARGE SCALE GENOMIC DNA]</scope>
    <source>
        <strain evidence="1 2">Kerr 14</strain>
    </source>
</reference>
<proteinExistence type="predicted"/>
<evidence type="ECO:0000313" key="2">
    <source>
        <dbReference type="Proteomes" id="UP000191897"/>
    </source>
</evidence>
<dbReference type="Proteomes" id="UP000191897">
    <property type="component" value="Unassembled WGS sequence"/>
</dbReference>
<accession>A0A1S7QLB7</accession>
<sequence>MPVFSHKCLHFHAGDCMRLTIPHAKLGMFREKSGPFRPVVSMKIGAVRFAGVKPEKE</sequence>
<dbReference type="EMBL" id="FBWC01000017">
    <property type="protein sequence ID" value="CUX38400.1"/>
    <property type="molecule type" value="Genomic_DNA"/>
</dbReference>
<dbReference type="AlphaFoldDB" id="A0A1S7QLB7"/>
<protein>
    <submittedName>
        <fullName evidence="1">Uncharacterized protein</fullName>
    </submittedName>
</protein>